<evidence type="ECO:0000313" key="2">
    <source>
        <dbReference type="Proteomes" id="UP001596223"/>
    </source>
</evidence>
<keyword evidence="2" id="KW-1185">Reference proteome</keyword>
<name>A0ABW1JUV2_9NOCA</name>
<comment type="caution">
    <text evidence="1">The sequence shown here is derived from an EMBL/GenBank/DDBJ whole genome shotgun (WGS) entry which is preliminary data.</text>
</comment>
<dbReference type="EMBL" id="JBHSQN010000010">
    <property type="protein sequence ID" value="MFC6012423.1"/>
    <property type="molecule type" value="Genomic_DNA"/>
</dbReference>
<gene>
    <name evidence="1" type="ORF">ACFP3H_15285</name>
</gene>
<dbReference type="Proteomes" id="UP001596223">
    <property type="component" value="Unassembled WGS sequence"/>
</dbReference>
<evidence type="ECO:0000313" key="1">
    <source>
        <dbReference type="EMBL" id="MFC6012423.1"/>
    </source>
</evidence>
<accession>A0ABW1JUV2</accession>
<organism evidence="1 2">
    <name type="scientific">Nocardia lasii</name>
    <dbReference type="NCBI Taxonomy" id="1616107"/>
    <lineage>
        <taxon>Bacteria</taxon>
        <taxon>Bacillati</taxon>
        <taxon>Actinomycetota</taxon>
        <taxon>Actinomycetes</taxon>
        <taxon>Mycobacteriales</taxon>
        <taxon>Nocardiaceae</taxon>
        <taxon>Nocardia</taxon>
    </lineage>
</organism>
<proteinExistence type="predicted"/>
<sequence>MLVARWVIRFSFRHVAAQGSTVFRPTACPRPIKAIALLVLTVTMNDRATRLLNVRDGFGGLDPEEGLAPALRSRFENGIECRGEVVSWTPLSETADNAPGRLHDLTGWECFHTSFHLEDFVPVDKTYADGPIIGLDGQRTLLRQGIALARELGHMATALSTPIPLRCIIATNETNGTFRFHRIRPDESWLNDDLDRYEADHLVVIDLLSAS</sequence>
<reference evidence="2" key="1">
    <citation type="journal article" date="2019" name="Int. J. Syst. Evol. Microbiol.">
        <title>The Global Catalogue of Microorganisms (GCM) 10K type strain sequencing project: providing services to taxonomists for standard genome sequencing and annotation.</title>
        <authorList>
            <consortium name="The Broad Institute Genomics Platform"/>
            <consortium name="The Broad Institute Genome Sequencing Center for Infectious Disease"/>
            <person name="Wu L."/>
            <person name="Ma J."/>
        </authorList>
    </citation>
    <scope>NUCLEOTIDE SEQUENCE [LARGE SCALE GENOMIC DNA]</scope>
    <source>
        <strain evidence="2">CCUG 36956</strain>
    </source>
</reference>
<dbReference type="RefSeq" id="WP_378605948.1">
    <property type="nucleotide sequence ID" value="NZ_JBHSQN010000010.1"/>
</dbReference>
<protein>
    <submittedName>
        <fullName evidence="1">Uncharacterized protein</fullName>
    </submittedName>
</protein>